<sequence>MWSPTHVQVVVHRAKGLLTKGKNKTNDCFVTIALGKEKYQTSVKEKASENVDWHEECELAIPQQGNTAEIVLTALHRNFLGVDEFLGTVRIPLASFDIYEMPKNRWYELTGKPGKNSTKERGRLEVRVGFIVRAGSLTDLTKKERHKSSLGQLSSAAQSFGGSLLSIGSADKRKGQLKKLAKSIGSKVKGKSRSKVKLDDICDEDDDGQLGGGELRRPRPRPRTTGQEHGDADPGVVSDDDDFTFDDLSHKSSNSSLNSSRTAPTWKQSDSLTRDSGGSPQLSSSNSRPDSESSKHTPPSKPPRFALNTSTPPPSSNVNPTGTNLKRWDNKRSSPKVIVEDVRDSRQETTNSNSTTTTNKISNNNINNTTNNSTINEDSPIARLRGEISAAVNEAKHHGRKDKDKYKVNLIKGDSHENKKESKKDKSLHKSSSERIIIGGEESQISQLERLPRELIEQFDGKSREELIEQIVHLQLDVADKKKRLNDLEDYIDALLLRVIETSPKLLQNPYPPGSRRLSSPGHQ</sequence>
<protein>
    <submittedName>
        <fullName evidence="1">Uncharacterized protein</fullName>
    </submittedName>
</protein>
<comment type="caution">
    <text evidence="1">The sequence shown here is derived from an EMBL/GenBank/DDBJ whole genome shotgun (WGS) entry which is preliminary data.</text>
</comment>
<dbReference type="EMBL" id="CM056744">
    <property type="protein sequence ID" value="KAJ8664414.1"/>
    <property type="molecule type" value="Genomic_DNA"/>
</dbReference>
<name>A0ACC2N289_9HYME</name>
<gene>
    <name evidence="1" type="ORF">QAD02_006076</name>
</gene>
<accession>A0ACC2N289</accession>
<proteinExistence type="predicted"/>
<evidence type="ECO:0000313" key="1">
    <source>
        <dbReference type="EMBL" id="KAJ8664414.1"/>
    </source>
</evidence>
<keyword evidence="2" id="KW-1185">Reference proteome</keyword>
<organism evidence="1 2">
    <name type="scientific">Eretmocerus hayati</name>
    <dbReference type="NCBI Taxonomy" id="131215"/>
    <lineage>
        <taxon>Eukaryota</taxon>
        <taxon>Metazoa</taxon>
        <taxon>Ecdysozoa</taxon>
        <taxon>Arthropoda</taxon>
        <taxon>Hexapoda</taxon>
        <taxon>Insecta</taxon>
        <taxon>Pterygota</taxon>
        <taxon>Neoptera</taxon>
        <taxon>Endopterygota</taxon>
        <taxon>Hymenoptera</taxon>
        <taxon>Apocrita</taxon>
        <taxon>Proctotrupomorpha</taxon>
        <taxon>Chalcidoidea</taxon>
        <taxon>Aphelinidae</taxon>
        <taxon>Aphelininae</taxon>
        <taxon>Eretmocerus</taxon>
    </lineage>
</organism>
<dbReference type="Proteomes" id="UP001239111">
    <property type="component" value="Chromosome 4"/>
</dbReference>
<evidence type="ECO:0000313" key="2">
    <source>
        <dbReference type="Proteomes" id="UP001239111"/>
    </source>
</evidence>
<reference evidence="1" key="1">
    <citation type="submission" date="2023-04" db="EMBL/GenBank/DDBJ databases">
        <title>A chromosome-level genome assembly of the parasitoid wasp Eretmocerus hayati.</title>
        <authorList>
            <person name="Zhong Y."/>
            <person name="Liu S."/>
            <person name="Liu Y."/>
        </authorList>
    </citation>
    <scope>NUCLEOTIDE SEQUENCE</scope>
    <source>
        <strain evidence="1">ZJU_SS_LIU_2023</strain>
    </source>
</reference>